<keyword evidence="7 10" id="KW-0256">Endoplasmic reticulum</keyword>
<evidence type="ECO:0000256" key="8">
    <source>
        <dbReference type="ARBA" id="ARBA00022989"/>
    </source>
</evidence>
<accession>A0ABP9YDK5</accession>
<feature type="chain" id="PRO_5044968179" description="Dolichyl-diphosphooligosaccharide--protein glycosyltransferase subunit 1" evidence="10">
    <location>
        <begin position="21"/>
        <end position="841"/>
    </location>
</feature>
<dbReference type="EMBL" id="BAABUJ010000041">
    <property type="protein sequence ID" value="GAA5805038.1"/>
    <property type="molecule type" value="Genomic_DNA"/>
</dbReference>
<keyword evidence="12" id="KW-1185">Reference proteome</keyword>
<dbReference type="PANTHER" id="PTHR21049">
    <property type="entry name" value="RIBOPHORIN I"/>
    <property type="match status" value="1"/>
</dbReference>
<reference evidence="11 12" key="1">
    <citation type="submission" date="2024-04" db="EMBL/GenBank/DDBJ databases">
        <title>genome sequences of Mucor flavus KT1a and Helicostylum pulchrum KT1b strains isolation_sourced from the surface of a dry-aged beef.</title>
        <authorList>
            <person name="Toyotome T."/>
            <person name="Hosono M."/>
            <person name="Torimaru M."/>
            <person name="Fukuda K."/>
            <person name="Mikami N."/>
        </authorList>
    </citation>
    <scope>NUCLEOTIDE SEQUENCE [LARGE SCALE GENOMIC DNA]</scope>
    <source>
        <strain evidence="11 12">KT1b</strain>
    </source>
</reference>
<evidence type="ECO:0000256" key="2">
    <source>
        <dbReference type="ARBA" id="ARBA00004115"/>
    </source>
</evidence>
<evidence type="ECO:0000256" key="10">
    <source>
        <dbReference type="RuleBase" id="RU361143"/>
    </source>
</evidence>
<comment type="subunit">
    <text evidence="10">Component of the oligosaccharyltransferase (OST) complex.</text>
</comment>
<sequence length="841" mass="94437">MRFTWGYLLVTTTIVSVAQSSKLYCLTHRGSVNDLETCSTTKTRSISAASLSSNAATDIPNGNKMIFDLNCQADSVTCEGVSTTLAKAADIITSVFQFESPLIINATFINFCQEYKDCGDNGVSSIGQAYPAISYIMVDTTDNITRMYPQPLLKQFTDLKVKPNWAPYDINAQFNTKVNWYFINNPNPISSKQTDFLTNVVHEMIHGLGFVTSWSDDLYRVLAPLFDQDLDRFITPSLLASTAFEQLLVGYDRPQPFWGFVEFPLDKFLNFRVESTNVTFPFTTITKQLNYFMNSNALFRSMIDLANTWYGSGAYNHAVDIYSRSVTELDVLAIIQGEPVIALETSVKPYSTGSSLCHVDQERYVNSAEYLMVYTAERGIGITQLNSIYPHGPIGPQLRKLMAGLGYKINSEKPSRPVLNYWNPPNGLVKTPSNPDPSFTVNLNGPARSPTVSSSAFVTTHTASSTIPTTFNLSHCLGILDIDLPSNDFRNVRVIRLLDLSTPIIKEDIAIHAKNTAQNTVDAYYFVLPEIYMPFIASFTANSKQGNKDPLQIESVAADMTQQIHIFKIHLNDSILPDQDVKIGISLIYTHLVRPFPEKIPQVSKQHVSFKSNIYLLSAYPSDNMKSTFTFPSPNIVSFVGGEPNHTGQKTQNKITYGSFNDIKPLSHNTGTFHYEYQPPIITIKTLKRELELSHWGNNLAVEEHYSVTHDGAKLDQEFNRIQYQLDPHVLVQTNVLNKMVFQLPKDASGAYYRDEVGNVSTSNFRNEQDKSVLEIQPRFPLFGGWKTTWYLGYNVPLKYFVRYVKGGGGEYILKFLFVENVQSMTIEDAQVKVILPEGSS</sequence>
<gene>
    <name evidence="11" type="ORF">HPULCUR_010551</name>
</gene>
<evidence type="ECO:0000256" key="3">
    <source>
        <dbReference type="ARBA" id="ARBA00004922"/>
    </source>
</evidence>
<name>A0ABP9YDK5_9FUNG</name>
<comment type="caution">
    <text evidence="11">The sequence shown here is derived from an EMBL/GenBank/DDBJ whole genome shotgun (WGS) entry which is preliminary data.</text>
</comment>
<dbReference type="Pfam" id="PF04597">
    <property type="entry name" value="Ribophorin_I"/>
    <property type="match status" value="1"/>
</dbReference>
<comment type="function">
    <text evidence="1 10">Subunit of the oligosaccharyl transferase (OST) complex that catalyzes the initial transfer of a defined glycan (Glc(3)Man(9)GlcNAc(2) in eukaryotes) from the lipid carrier dolichol-pyrophosphate to an asparagine residue within an Asn-X-Ser/Thr consensus motif in nascent polypeptide chains, the first step in protein N-glycosylation. N-glycosylation occurs cotranslationally and the complex associates with the Sec61 complex at the channel-forming translocon complex that mediates protein translocation across the endoplasmic reticulum (ER). All subunits are required for a maximal enzyme activity.</text>
</comment>
<proteinExistence type="inferred from homology"/>
<keyword evidence="9" id="KW-0472">Membrane</keyword>
<comment type="subcellular location">
    <subcellularLocation>
        <location evidence="2 10">Endoplasmic reticulum membrane</location>
        <topology evidence="2 10">Single-pass type I membrane protein</topology>
    </subcellularLocation>
</comment>
<comment type="pathway">
    <text evidence="3 10">Protein modification; protein glycosylation.</text>
</comment>
<evidence type="ECO:0000256" key="5">
    <source>
        <dbReference type="ARBA" id="ARBA00022692"/>
    </source>
</evidence>
<feature type="signal peptide" evidence="10">
    <location>
        <begin position="1"/>
        <end position="20"/>
    </location>
</feature>
<evidence type="ECO:0000256" key="6">
    <source>
        <dbReference type="ARBA" id="ARBA00022729"/>
    </source>
</evidence>
<keyword evidence="5" id="KW-0812">Transmembrane</keyword>
<evidence type="ECO:0000256" key="9">
    <source>
        <dbReference type="ARBA" id="ARBA00023136"/>
    </source>
</evidence>
<dbReference type="Proteomes" id="UP001476247">
    <property type="component" value="Unassembled WGS sequence"/>
</dbReference>
<evidence type="ECO:0000256" key="1">
    <source>
        <dbReference type="ARBA" id="ARBA00002791"/>
    </source>
</evidence>
<protein>
    <recommendedName>
        <fullName evidence="10">Dolichyl-diphosphooligosaccharide--protein glycosyltransferase subunit 1</fullName>
    </recommendedName>
</protein>
<evidence type="ECO:0000256" key="7">
    <source>
        <dbReference type="ARBA" id="ARBA00022824"/>
    </source>
</evidence>
<evidence type="ECO:0000313" key="11">
    <source>
        <dbReference type="EMBL" id="GAA5805038.1"/>
    </source>
</evidence>
<evidence type="ECO:0000256" key="4">
    <source>
        <dbReference type="ARBA" id="ARBA00008905"/>
    </source>
</evidence>
<dbReference type="InterPro" id="IPR007676">
    <property type="entry name" value="Ribophorin_I"/>
</dbReference>
<comment type="similarity">
    <text evidence="4 10">Belongs to the OST1 family.</text>
</comment>
<keyword evidence="8" id="KW-1133">Transmembrane helix</keyword>
<organism evidence="11 12">
    <name type="scientific">Helicostylum pulchrum</name>
    <dbReference type="NCBI Taxonomy" id="562976"/>
    <lineage>
        <taxon>Eukaryota</taxon>
        <taxon>Fungi</taxon>
        <taxon>Fungi incertae sedis</taxon>
        <taxon>Mucoromycota</taxon>
        <taxon>Mucoromycotina</taxon>
        <taxon>Mucoromycetes</taxon>
        <taxon>Mucorales</taxon>
        <taxon>Mucorineae</taxon>
        <taxon>Mucoraceae</taxon>
        <taxon>Helicostylum</taxon>
    </lineage>
</organism>
<evidence type="ECO:0000313" key="12">
    <source>
        <dbReference type="Proteomes" id="UP001476247"/>
    </source>
</evidence>
<dbReference type="PANTHER" id="PTHR21049:SF0">
    <property type="entry name" value="DOLICHYL-DIPHOSPHOOLIGOSACCHARIDE--PROTEIN GLYCOSYLTRANSFERASE SUBUNIT 1"/>
    <property type="match status" value="1"/>
</dbReference>
<keyword evidence="6 10" id="KW-0732">Signal</keyword>